<feature type="compositionally biased region" description="Low complexity" evidence="1">
    <location>
        <begin position="106"/>
        <end position="115"/>
    </location>
</feature>
<dbReference type="STRING" id="93759.A0A1R3KC52"/>
<evidence type="ECO:0000256" key="1">
    <source>
        <dbReference type="SAM" id="MobiDB-lite"/>
    </source>
</evidence>
<dbReference type="PANTHER" id="PTHR47872">
    <property type="entry name" value="NUCLEAR RNA EXPORT FACTOR SDE5-RELATED"/>
    <property type="match status" value="1"/>
</dbReference>
<accession>A0A1R3KC52</accession>
<dbReference type="Proteomes" id="UP000187203">
    <property type="component" value="Unassembled WGS sequence"/>
</dbReference>
<dbReference type="Pfam" id="PF24767">
    <property type="entry name" value="UBA_At5g58720"/>
    <property type="match status" value="1"/>
</dbReference>
<feature type="region of interest" description="Disordered" evidence="1">
    <location>
        <begin position="87"/>
        <end position="139"/>
    </location>
</feature>
<reference evidence="4" key="1">
    <citation type="submission" date="2013-09" db="EMBL/GenBank/DDBJ databases">
        <title>Corchorus olitorius genome sequencing.</title>
        <authorList>
            <person name="Alam M."/>
            <person name="Haque M.S."/>
            <person name="Islam M.S."/>
            <person name="Emdad E.M."/>
            <person name="Islam M.M."/>
            <person name="Ahmed B."/>
            <person name="Halim A."/>
            <person name="Hossen Q.M.M."/>
            <person name="Hossain M.Z."/>
            <person name="Ahmed R."/>
            <person name="Khan M.M."/>
            <person name="Islam R."/>
            <person name="Rashid M.M."/>
            <person name="Khan S.A."/>
            <person name="Rahman M.S."/>
            <person name="Alam M."/>
            <person name="Yahiya A.S."/>
            <person name="Khan M.S."/>
            <person name="Azam M.S."/>
            <person name="Haque T."/>
            <person name="Lashkar M.Z.H."/>
            <person name="Akhand A.I."/>
            <person name="Morshed G."/>
            <person name="Roy S."/>
            <person name="Uddin K.S."/>
            <person name="Rabeya T."/>
            <person name="Hossain A.S."/>
            <person name="Chowdhury A."/>
            <person name="Snigdha A.R."/>
            <person name="Mortoza M.S."/>
            <person name="Matin S.A."/>
            <person name="Hoque S.M.E."/>
            <person name="Islam M.K."/>
            <person name="Roy D.K."/>
            <person name="Haider R."/>
            <person name="Moosa M.M."/>
            <person name="Elias S.M."/>
            <person name="Hasan A.M."/>
            <person name="Jahan S."/>
            <person name="Shafiuddin M."/>
            <person name="Mahmood N."/>
            <person name="Shommy N.S."/>
        </authorList>
    </citation>
    <scope>NUCLEOTIDE SEQUENCE [LARGE SCALE GENOMIC DNA]</scope>
    <source>
        <strain evidence="4">cv. O-4</strain>
    </source>
</reference>
<evidence type="ECO:0000313" key="4">
    <source>
        <dbReference type="Proteomes" id="UP000187203"/>
    </source>
</evidence>
<sequence length="519" mass="57435">MEGIVSAANPDEEALQQLLDVFGSQFSLEDIASAFYEAKGNVNVAGEILCSSNGGRALRADKIENKSVGARALSLESFSGGETASAVSSEWPACNPNNGASKSKKGSASMGSISGVIGNNYVKSHPSRKDTPETTKPVKIDSKELPVSLIWSEEGPASRTARNGTPDGDLEEFLFEMLGDGFQLDKSVIHQVLDCCGYDVKKSMDKLLDLSASTLEKSDDVIGIAAGKLTGTCADDQLHLFQDKQQCSEFAQSKEATSLIRNPTRSPTKKQNKIALEKEVLKALFSVPERPEETPKRTRLVRVVRRSKAYGKLVAEPLKDADISLTSPIAELQKVSKDAEEPHDDNESSYDMLRQAVKEYWMTMKEYYKAAVEAFAEGDKARAGKLMDLGHFFNDKAREADERSAKKIVEARDDECLCLDWRKFEPKEALNLLRVHLTSVSGIPSIKFLRIKVGTVEEDTKKGARKRLILEQLEKESIKWNEEENGSIISIRVDIINPKKLSFTKNKTETSMRFLNRKV</sequence>
<feature type="domain" description="DUF1771" evidence="2">
    <location>
        <begin position="349"/>
        <end position="414"/>
    </location>
</feature>
<gene>
    <name evidence="3" type="ORF">COLO4_09422</name>
</gene>
<keyword evidence="4" id="KW-1185">Reference proteome</keyword>
<evidence type="ECO:0000259" key="2">
    <source>
        <dbReference type="SMART" id="SM01162"/>
    </source>
</evidence>
<feature type="compositionally biased region" description="Basic and acidic residues" evidence="1">
    <location>
        <begin position="127"/>
        <end position="139"/>
    </location>
</feature>
<dbReference type="SMART" id="SM01162">
    <property type="entry name" value="DUF1771"/>
    <property type="match status" value="1"/>
</dbReference>
<dbReference type="EMBL" id="AWUE01014232">
    <property type="protein sequence ID" value="OMP04662.1"/>
    <property type="molecule type" value="Genomic_DNA"/>
</dbReference>
<dbReference type="Pfam" id="PF08590">
    <property type="entry name" value="DUF1771"/>
    <property type="match status" value="1"/>
</dbReference>
<dbReference type="InterPro" id="IPR013899">
    <property type="entry name" value="DUF1771"/>
</dbReference>
<dbReference type="PANTHER" id="PTHR47872:SF1">
    <property type="entry name" value="NUCLEAR RNA EXPORT FACTOR SDE5-RELATED"/>
    <property type="match status" value="1"/>
</dbReference>
<dbReference type="OrthoDB" id="1928104at2759"/>
<dbReference type="AlphaFoldDB" id="A0A1R3KC52"/>
<comment type="caution">
    <text evidence="3">The sequence shown here is derived from an EMBL/GenBank/DDBJ whole genome shotgun (WGS) entry which is preliminary data.</text>
</comment>
<organism evidence="3 4">
    <name type="scientific">Corchorus olitorius</name>
    <dbReference type="NCBI Taxonomy" id="93759"/>
    <lineage>
        <taxon>Eukaryota</taxon>
        <taxon>Viridiplantae</taxon>
        <taxon>Streptophyta</taxon>
        <taxon>Embryophyta</taxon>
        <taxon>Tracheophyta</taxon>
        <taxon>Spermatophyta</taxon>
        <taxon>Magnoliopsida</taxon>
        <taxon>eudicotyledons</taxon>
        <taxon>Gunneridae</taxon>
        <taxon>Pentapetalae</taxon>
        <taxon>rosids</taxon>
        <taxon>malvids</taxon>
        <taxon>Malvales</taxon>
        <taxon>Malvaceae</taxon>
        <taxon>Grewioideae</taxon>
        <taxon>Apeibeae</taxon>
        <taxon>Corchorus</taxon>
    </lineage>
</organism>
<evidence type="ECO:0000313" key="3">
    <source>
        <dbReference type="EMBL" id="OMP04662.1"/>
    </source>
</evidence>
<name>A0A1R3KC52_9ROSI</name>
<proteinExistence type="predicted"/>
<protein>
    <recommendedName>
        <fullName evidence="2">DUF1771 domain-containing protein</fullName>
    </recommendedName>
</protein>
<dbReference type="InterPro" id="IPR056254">
    <property type="entry name" value="At5g58720/SDE5-like_UBA-like"/>
</dbReference>